<keyword evidence="2" id="KW-1185">Reference proteome</keyword>
<reference evidence="2" key="1">
    <citation type="journal article" date="2019" name="Int. J. Syst. Evol. Microbiol.">
        <title>The Global Catalogue of Microorganisms (GCM) 10K type strain sequencing project: providing services to taxonomists for standard genome sequencing and annotation.</title>
        <authorList>
            <consortium name="The Broad Institute Genomics Platform"/>
            <consortium name="The Broad Institute Genome Sequencing Center for Infectious Disease"/>
            <person name="Wu L."/>
            <person name="Ma J."/>
        </authorList>
    </citation>
    <scope>NUCLEOTIDE SEQUENCE [LARGE SCALE GENOMIC DNA]</scope>
    <source>
        <strain evidence="2">CGMCC 1.12750</strain>
    </source>
</reference>
<gene>
    <name evidence="1" type="primary">thiS</name>
    <name evidence="1" type="ORF">ACFQXB_11080</name>
</gene>
<dbReference type="InterPro" id="IPR012675">
    <property type="entry name" value="Beta-grasp_dom_sf"/>
</dbReference>
<dbReference type="InterPro" id="IPR003749">
    <property type="entry name" value="ThiS/MoaD-like"/>
</dbReference>
<sequence>MKIEVNGAPQTVSATTLAALLVELDLAEARVATAVNGQFVPAAGRVDQPLSEGDRIEILSPMQGG</sequence>
<dbReference type="InterPro" id="IPR016155">
    <property type="entry name" value="Mopterin_synth/thiamin_S_b"/>
</dbReference>
<dbReference type="Gene3D" id="3.10.20.30">
    <property type="match status" value="1"/>
</dbReference>
<accession>A0ABW2UJ48</accession>
<evidence type="ECO:0000313" key="1">
    <source>
        <dbReference type="EMBL" id="MFC7704736.1"/>
    </source>
</evidence>
<evidence type="ECO:0000313" key="2">
    <source>
        <dbReference type="Proteomes" id="UP001596516"/>
    </source>
</evidence>
<protein>
    <submittedName>
        <fullName evidence="1">Sulfur carrier protein ThiS</fullName>
    </submittedName>
</protein>
<dbReference type="EMBL" id="JBHTFQ010000005">
    <property type="protein sequence ID" value="MFC7704736.1"/>
    <property type="molecule type" value="Genomic_DNA"/>
</dbReference>
<dbReference type="NCBIfam" id="TIGR01683">
    <property type="entry name" value="thiS"/>
    <property type="match status" value="1"/>
</dbReference>
<dbReference type="RefSeq" id="WP_377403359.1">
    <property type="nucleotide sequence ID" value="NZ_JBHTFQ010000005.1"/>
</dbReference>
<proteinExistence type="predicted"/>
<dbReference type="SUPFAM" id="SSF54285">
    <property type="entry name" value="MoaD/ThiS"/>
    <property type="match status" value="1"/>
</dbReference>
<dbReference type="PANTHER" id="PTHR34472:SF1">
    <property type="entry name" value="SULFUR CARRIER PROTEIN THIS"/>
    <property type="match status" value="1"/>
</dbReference>
<dbReference type="InterPro" id="IPR010035">
    <property type="entry name" value="Thi_S"/>
</dbReference>
<dbReference type="Proteomes" id="UP001596516">
    <property type="component" value="Unassembled WGS sequence"/>
</dbReference>
<organism evidence="1 2">
    <name type="scientific">Plastorhodobacter daqingensis</name>
    <dbReference type="NCBI Taxonomy" id="1387281"/>
    <lineage>
        <taxon>Bacteria</taxon>
        <taxon>Pseudomonadati</taxon>
        <taxon>Pseudomonadota</taxon>
        <taxon>Alphaproteobacteria</taxon>
        <taxon>Rhodobacterales</taxon>
        <taxon>Paracoccaceae</taxon>
        <taxon>Plastorhodobacter</taxon>
    </lineage>
</organism>
<comment type="caution">
    <text evidence="1">The sequence shown here is derived from an EMBL/GenBank/DDBJ whole genome shotgun (WGS) entry which is preliminary data.</text>
</comment>
<dbReference type="PANTHER" id="PTHR34472">
    <property type="entry name" value="SULFUR CARRIER PROTEIN THIS"/>
    <property type="match status" value="1"/>
</dbReference>
<name>A0ABW2UJ48_9RHOB</name>
<dbReference type="Pfam" id="PF02597">
    <property type="entry name" value="ThiS"/>
    <property type="match status" value="1"/>
</dbReference>
<dbReference type="CDD" id="cd00565">
    <property type="entry name" value="Ubl_ThiS"/>
    <property type="match status" value="1"/>
</dbReference>